<dbReference type="InterPro" id="IPR046458">
    <property type="entry name" value="PMI_typeI_hel"/>
</dbReference>
<dbReference type="EC" id="5.3.1.8" evidence="4"/>
<dbReference type="AlphaFoldDB" id="A0A6G1S7T5"/>
<evidence type="ECO:0000256" key="1">
    <source>
        <dbReference type="ARBA" id="ARBA00000757"/>
    </source>
</evidence>
<reference evidence="14" key="1">
    <citation type="submission" date="2018-10" db="EMBL/GenBank/DDBJ databases">
        <title>Transcriptome assembly of Aceria tosichella (Wheat curl mite) Type 2.</title>
        <authorList>
            <person name="Scully E.D."/>
            <person name="Geib S.M."/>
            <person name="Palmer N.A."/>
            <person name="Gupta A.K."/>
            <person name="Sarath G."/>
            <person name="Tatineni S."/>
        </authorList>
    </citation>
    <scope>NUCLEOTIDE SEQUENCE</scope>
    <source>
        <strain evidence="14">LincolnNE</strain>
    </source>
</reference>
<evidence type="ECO:0000259" key="13">
    <source>
        <dbReference type="Pfam" id="PF20512"/>
    </source>
</evidence>
<feature type="binding site" evidence="11">
    <location>
        <position position="283"/>
    </location>
    <ligand>
        <name>Zn(2+)</name>
        <dbReference type="ChEBI" id="CHEBI:29105"/>
    </ligand>
</feature>
<dbReference type="GO" id="GO:0005829">
    <property type="term" value="C:cytosol"/>
    <property type="evidence" value="ECO:0007669"/>
    <property type="project" value="TreeGrafter"/>
</dbReference>
<accession>A0A6G1S7T5</accession>
<dbReference type="CDD" id="cd07011">
    <property type="entry name" value="cupin_PMI_type_I_N"/>
    <property type="match status" value="1"/>
</dbReference>
<name>A0A6G1S7T5_9ACAR</name>
<keyword evidence="7 14" id="KW-0413">Isomerase</keyword>
<protein>
    <recommendedName>
        <fullName evidence="4">mannose-6-phosphate isomerase</fullName>
        <ecNumber evidence="4">5.3.1.8</ecNumber>
    </recommendedName>
    <alternativeName>
        <fullName evidence="8">Phosphohexomutase</fullName>
    </alternativeName>
    <alternativeName>
        <fullName evidence="9">Phosphomannose isomerase</fullName>
    </alternativeName>
</protein>
<feature type="domain" description="Phosphomannose isomerase type I catalytic" evidence="12">
    <location>
        <begin position="3"/>
        <end position="164"/>
    </location>
</feature>
<comment type="pathway">
    <text evidence="2">Nucleotide-sugar biosynthesis; GDP-alpha-D-mannose biosynthesis; alpha-D-mannose 1-phosphate from D-fructose 6-phosphate: step 1/2.</text>
</comment>
<gene>
    <name evidence="14" type="primary">MPI</name>
    <name evidence="14" type="ORF">g.20341</name>
</gene>
<dbReference type="InterPro" id="IPR011051">
    <property type="entry name" value="RmlC_Cupin_sf"/>
</dbReference>
<dbReference type="UniPathway" id="UPA00126">
    <property type="reaction ID" value="UER00423"/>
</dbReference>
<comment type="similarity">
    <text evidence="3">Belongs to the mannose-6-phosphate isomerase type 1 family.</text>
</comment>
<dbReference type="PROSITE" id="PS00965">
    <property type="entry name" value="PMI_I_1"/>
    <property type="match status" value="1"/>
</dbReference>
<feature type="binding site" evidence="11">
    <location>
        <position position="147"/>
    </location>
    <ligand>
        <name>Zn(2+)</name>
        <dbReference type="ChEBI" id="CHEBI:29105"/>
    </ligand>
</feature>
<keyword evidence="5 11" id="KW-0479">Metal-binding</keyword>
<keyword evidence="6 11" id="KW-0862">Zinc</keyword>
<evidence type="ECO:0000256" key="9">
    <source>
        <dbReference type="ARBA" id="ARBA00030762"/>
    </source>
</evidence>
<comment type="catalytic activity">
    <reaction evidence="1">
        <text>D-mannose 6-phosphate = D-fructose 6-phosphate</text>
        <dbReference type="Rhea" id="RHEA:12356"/>
        <dbReference type="ChEBI" id="CHEBI:58735"/>
        <dbReference type="ChEBI" id="CHEBI:61527"/>
        <dbReference type="EC" id="5.3.1.8"/>
    </reaction>
</comment>
<dbReference type="GO" id="GO:0009298">
    <property type="term" value="P:GDP-mannose biosynthetic process"/>
    <property type="evidence" value="ECO:0007669"/>
    <property type="project" value="UniProtKB-UniPathway"/>
</dbReference>
<organism evidence="14">
    <name type="scientific">Aceria tosichella</name>
    <name type="common">wheat curl mite</name>
    <dbReference type="NCBI Taxonomy" id="561515"/>
    <lineage>
        <taxon>Eukaryota</taxon>
        <taxon>Metazoa</taxon>
        <taxon>Ecdysozoa</taxon>
        <taxon>Arthropoda</taxon>
        <taxon>Chelicerata</taxon>
        <taxon>Arachnida</taxon>
        <taxon>Acari</taxon>
        <taxon>Acariformes</taxon>
        <taxon>Trombidiformes</taxon>
        <taxon>Prostigmata</taxon>
        <taxon>Eupodina</taxon>
        <taxon>Eriophyoidea</taxon>
        <taxon>Eriophyidae</taxon>
        <taxon>Eriophyinae</taxon>
        <taxon>Aceriini</taxon>
        <taxon>Aceria</taxon>
    </lineage>
</organism>
<sequence length="428" mass="48187">MIPVKGHVKNYHWGKVGDDNHIAKFLAVAQSQTSISRNNSQDKQQKKGDETAQQHLAELWFGSHPSGPSMVCVGNNLVGLDKFLAKEPEMIGVVDQYFKYNKQLPFLFKILSIAQSLSLQAHPDKELAKILHKRDPQNYPDSNHKPELAIALTDFHVLCDFRPHTEISRFIKDIEPLRQVIGSNASDNYVNLVENRIQDNTSLRRGLGDCFKSLMVQAKSVILRETKNLLTNHPKTIGQDVLKLIGELHSLYPGDPGVFAPFFLNYFKLSPGQAIYLKPNKLHAYLKGECLECMACSDNVVRAGLTTKFRDTTTLLEMLDYEPVKSYLDLVITPTKKQSNGYAIDLFSPIDEFKVAKIVISNKHEYLLPSVNSGSFVIVLNGKGSAQDFFDTKLRHKLSFGFAAYVPPKISINITDIQESLVMYRAFC</sequence>
<evidence type="ECO:0000256" key="3">
    <source>
        <dbReference type="ARBA" id="ARBA00010772"/>
    </source>
</evidence>
<dbReference type="Gene3D" id="1.10.441.10">
    <property type="entry name" value="Phosphomannose Isomerase, domain 2"/>
    <property type="match status" value="1"/>
</dbReference>
<dbReference type="GO" id="GO:0008270">
    <property type="term" value="F:zinc ion binding"/>
    <property type="evidence" value="ECO:0007669"/>
    <property type="project" value="InterPro"/>
</dbReference>
<comment type="cofactor">
    <cofactor evidence="11">
        <name>Zn(2+)</name>
        <dbReference type="ChEBI" id="CHEBI:29105"/>
    </cofactor>
    <text evidence="11">Binds 1 zinc ion per subunit.</text>
</comment>
<dbReference type="GO" id="GO:0005975">
    <property type="term" value="P:carbohydrate metabolic process"/>
    <property type="evidence" value="ECO:0007669"/>
    <property type="project" value="InterPro"/>
</dbReference>
<dbReference type="Pfam" id="PF20511">
    <property type="entry name" value="PMI_typeI_cat"/>
    <property type="match status" value="1"/>
</dbReference>
<dbReference type="PANTHER" id="PTHR10309">
    <property type="entry name" value="MANNOSE-6-PHOSPHATE ISOMERASE"/>
    <property type="match status" value="1"/>
</dbReference>
<evidence type="ECO:0000256" key="7">
    <source>
        <dbReference type="ARBA" id="ARBA00023235"/>
    </source>
</evidence>
<evidence type="ECO:0000256" key="4">
    <source>
        <dbReference type="ARBA" id="ARBA00011956"/>
    </source>
</evidence>
<evidence type="ECO:0000256" key="5">
    <source>
        <dbReference type="ARBA" id="ARBA00022723"/>
    </source>
</evidence>
<feature type="binding site" evidence="11">
    <location>
        <position position="122"/>
    </location>
    <ligand>
        <name>Zn(2+)</name>
        <dbReference type="ChEBI" id="CHEBI:29105"/>
    </ligand>
</feature>
<feature type="active site" evidence="10">
    <location>
        <position position="302"/>
    </location>
</feature>
<dbReference type="Pfam" id="PF20512">
    <property type="entry name" value="PMI_typeI_hel"/>
    <property type="match status" value="1"/>
</dbReference>
<evidence type="ECO:0000256" key="10">
    <source>
        <dbReference type="PIRSR" id="PIRSR001480-1"/>
    </source>
</evidence>
<dbReference type="GO" id="GO:0004476">
    <property type="term" value="F:mannose-6-phosphate isomerase activity"/>
    <property type="evidence" value="ECO:0007669"/>
    <property type="project" value="UniProtKB-EC"/>
</dbReference>
<evidence type="ECO:0000256" key="8">
    <source>
        <dbReference type="ARBA" id="ARBA00029741"/>
    </source>
</evidence>
<dbReference type="PIRSF" id="PIRSF001480">
    <property type="entry name" value="Mannose-6-phosphate_isomerase"/>
    <property type="match status" value="1"/>
</dbReference>
<feature type="binding site" evidence="11">
    <location>
        <position position="120"/>
    </location>
    <ligand>
        <name>Zn(2+)</name>
        <dbReference type="ChEBI" id="CHEBI:29105"/>
    </ligand>
</feature>
<dbReference type="InterPro" id="IPR014710">
    <property type="entry name" value="RmlC-like_jellyroll"/>
</dbReference>
<proteinExistence type="inferred from homology"/>
<evidence type="ECO:0000256" key="6">
    <source>
        <dbReference type="ARBA" id="ARBA00022833"/>
    </source>
</evidence>
<dbReference type="InterPro" id="IPR001250">
    <property type="entry name" value="Man6P_Isoase-1"/>
</dbReference>
<evidence type="ECO:0000313" key="14">
    <source>
        <dbReference type="EMBL" id="MDE46281.1"/>
    </source>
</evidence>
<dbReference type="InterPro" id="IPR016305">
    <property type="entry name" value="Mannose-6-P_Isomerase"/>
</dbReference>
<dbReference type="InterPro" id="IPR018050">
    <property type="entry name" value="Pmannose_isomerase-type1_CS"/>
</dbReference>
<feature type="domain" description="Phosphomannose isomerase type I helical insertion" evidence="13">
    <location>
        <begin position="181"/>
        <end position="264"/>
    </location>
</feature>
<dbReference type="InterPro" id="IPR046457">
    <property type="entry name" value="PMI_typeI_cat"/>
</dbReference>
<dbReference type="SUPFAM" id="SSF51182">
    <property type="entry name" value="RmlC-like cupins"/>
    <property type="match status" value="1"/>
</dbReference>
<evidence type="ECO:0000259" key="12">
    <source>
        <dbReference type="Pfam" id="PF20511"/>
    </source>
</evidence>
<dbReference type="PANTHER" id="PTHR10309:SF0">
    <property type="entry name" value="MANNOSE-6-PHOSPHATE ISOMERASE"/>
    <property type="match status" value="1"/>
</dbReference>
<dbReference type="EMBL" id="GGYP01001510">
    <property type="protein sequence ID" value="MDE46281.1"/>
    <property type="molecule type" value="Transcribed_RNA"/>
</dbReference>
<dbReference type="Gene3D" id="2.60.120.10">
    <property type="entry name" value="Jelly Rolls"/>
    <property type="match status" value="2"/>
</dbReference>
<dbReference type="PRINTS" id="PR00714">
    <property type="entry name" value="MAN6PISMRASE"/>
</dbReference>
<dbReference type="NCBIfam" id="TIGR00218">
    <property type="entry name" value="manA"/>
    <property type="match status" value="1"/>
</dbReference>
<evidence type="ECO:0000256" key="2">
    <source>
        <dbReference type="ARBA" id="ARBA00004666"/>
    </source>
</evidence>
<evidence type="ECO:0000256" key="11">
    <source>
        <dbReference type="PIRSR" id="PIRSR001480-2"/>
    </source>
</evidence>